<reference evidence="3" key="1">
    <citation type="journal article" date="2019" name="Int. J. Syst. Evol. Microbiol.">
        <title>The Global Catalogue of Microorganisms (GCM) 10K type strain sequencing project: providing services to taxonomists for standard genome sequencing and annotation.</title>
        <authorList>
            <consortium name="The Broad Institute Genomics Platform"/>
            <consortium name="The Broad Institute Genome Sequencing Center for Infectious Disease"/>
            <person name="Wu L."/>
            <person name="Ma J."/>
        </authorList>
    </citation>
    <scope>NUCLEOTIDE SEQUENCE [LARGE SCALE GENOMIC DNA]</scope>
    <source>
        <strain evidence="3">CCTCC AB 2017081</strain>
    </source>
</reference>
<gene>
    <name evidence="2" type="ORF">ACFOSB_09095</name>
</gene>
<comment type="caution">
    <text evidence="2">The sequence shown here is derived from an EMBL/GenBank/DDBJ whole genome shotgun (WGS) entry which is preliminary data.</text>
</comment>
<protein>
    <submittedName>
        <fullName evidence="2">AAA family ATPase</fullName>
    </submittedName>
</protein>
<dbReference type="InterPro" id="IPR038729">
    <property type="entry name" value="Rad50/SbcC_AAA"/>
</dbReference>
<dbReference type="InterPro" id="IPR027417">
    <property type="entry name" value="P-loop_NTPase"/>
</dbReference>
<accession>A0ABV7ZA59</accession>
<name>A0ABV7ZA59_9DEIO</name>
<keyword evidence="3" id="KW-1185">Reference proteome</keyword>
<organism evidence="2 3">
    <name type="scientific">Deinococcus rufus</name>
    <dbReference type="NCBI Taxonomy" id="2136097"/>
    <lineage>
        <taxon>Bacteria</taxon>
        <taxon>Thermotogati</taxon>
        <taxon>Deinococcota</taxon>
        <taxon>Deinococci</taxon>
        <taxon>Deinococcales</taxon>
        <taxon>Deinococcaceae</taxon>
        <taxon>Deinococcus</taxon>
    </lineage>
</organism>
<proteinExistence type="predicted"/>
<dbReference type="SUPFAM" id="SSF52540">
    <property type="entry name" value="P-loop containing nucleoside triphosphate hydrolases"/>
    <property type="match status" value="1"/>
</dbReference>
<dbReference type="RefSeq" id="WP_380101746.1">
    <property type="nucleotide sequence ID" value="NZ_JBHRZG010000009.1"/>
</dbReference>
<evidence type="ECO:0000259" key="1">
    <source>
        <dbReference type="Pfam" id="PF13476"/>
    </source>
</evidence>
<dbReference type="Proteomes" id="UP001595803">
    <property type="component" value="Unassembled WGS sequence"/>
</dbReference>
<dbReference type="Pfam" id="PF13476">
    <property type="entry name" value="AAA_23"/>
    <property type="match status" value="1"/>
</dbReference>
<feature type="domain" description="Rad50/SbcC-type AAA" evidence="1">
    <location>
        <begin position="11"/>
        <end position="64"/>
    </location>
</feature>
<dbReference type="Gene3D" id="3.40.50.300">
    <property type="entry name" value="P-loop containing nucleotide triphosphate hydrolases"/>
    <property type="match status" value="1"/>
</dbReference>
<evidence type="ECO:0000313" key="2">
    <source>
        <dbReference type="EMBL" id="MFC3833011.1"/>
    </source>
</evidence>
<dbReference type="EMBL" id="JBHRZG010000009">
    <property type="protein sequence ID" value="MFC3833011.1"/>
    <property type="molecule type" value="Genomic_DNA"/>
</dbReference>
<evidence type="ECO:0000313" key="3">
    <source>
        <dbReference type="Proteomes" id="UP001595803"/>
    </source>
</evidence>
<sequence length="95" mass="10457">MFVSGSGKKTAELTFRAGVNYISGESNMGKSFILKCLDFMLGGEKRPEEIEEARGYTLVSLEFEARQGGPYTLEASFGCFADTRKTAASRQKPRC</sequence>